<accession>A0ABW0RPP9</accession>
<proteinExistence type="predicted"/>
<dbReference type="Proteomes" id="UP001596055">
    <property type="component" value="Unassembled WGS sequence"/>
</dbReference>
<evidence type="ECO:0000313" key="3">
    <source>
        <dbReference type="EMBL" id="MFC5545445.1"/>
    </source>
</evidence>
<feature type="compositionally biased region" description="Basic and acidic residues" evidence="1">
    <location>
        <begin position="58"/>
        <end position="74"/>
    </location>
</feature>
<keyword evidence="2" id="KW-0732">Signal</keyword>
<evidence type="ECO:0000256" key="1">
    <source>
        <dbReference type="SAM" id="MobiDB-lite"/>
    </source>
</evidence>
<organism evidence="3 4">
    <name type="scientific">Marinobacter koreensis</name>
    <dbReference type="NCBI Taxonomy" id="335974"/>
    <lineage>
        <taxon>Bacteria</taxon>
        <taxon>Pseudomonadati</taxon>
        <taxon>Pseudomonadota</taxon>
        <taxon>Gammaproteobacteria</taxon>
        <taxon>Pseudomonadales</taxon>
        <taxon>Marinobacteraceae</taxon>
        <taxon>Marinobacter</taxon>
    </lineage>
</organism>
<feature type="signal peptide" evidence="2">
    <location>
        <begin position="1"/>
        <end position="22"/>
    </location>
</feature>
<protein>
    <submittedName>
        <fullName evidence="3">Uncharacterized protein</fullName>
    </submittedName>
</protein>
<dbReference type="EMBL" id="JBHSNL010000001">
    <property type="protein sequence ID" value="MFC5545445.1"/>
    <property type="molecule type" value="Genomic_DNA"/>
</dbReference>
<feature type="region of interest" description="Disordered" evidence="1">
    <location>
        <begin position="46"/>
        <end position="97"/>
    </location>
</feature>
<reference evidence="4" key="1">
    <citation type="journal article" date="2019" name="Int. J. Syst. Evol. Microbiol.">
        <title>The Global Catalogue of Microorganisms (GCM) 10K type strain sequencing project: providing services to taxonomists for standard genome sequencing and annotation.</title>
        <authorList>
            <consortium name="The Broad Institute Genomics Platform"/>
            <consortium name="The Broad Institute Genome Sequencing Center for Infectious Disease"/>
            <person name="Wu L."/>
            <person name="Ma J."/>
        </authorList>
    </citation>
    <scope>NUCLEOTIDE SEQUENCE [LARGE SCALE GENOMIC DNA]</scope>
    <source>
        <strain evidence="4">CGMCC 4.1799</strain>
    </source>
</reference>
<keyword evidence="4" id="KW-1185">Reference proteome</keyword>
<evidence type="ECO:0000256" key="2">
    <source>
        <dbReference type="SAM" id="SignalP"/>
    </source>
</evidence>
<sequence length="133" mass="16150">MKRFILSGIAVLALGLSAGAQAGGFVHPPGLERHADRGHEKKNVMQAHYRKERHERHRDHDRYRDDRHHRGYGHERHHHKHHRDYRHDHRRHHHDRHRTSYRVTFRYDNHIPPEYRVARIILDSRALIEGSHR</sequence>
<evidence type="ECO:0000313" key="4">
    <source>
        <dbReference type="Proteomes" id="UP001596055"/>
    </source>
</evidence>
<dbReference type="RefSeq" id="WP_248156295.1">
    <property type="nucleotide sequence ID" value="NZ_JAKZAJ010000002.1"/>
</dbReference>
<comment type="caution">
    <text evidence="3">The sequence shown here is derived from an EMBL/GenBank/DDBJ whole genome shotgun (WGS) entry which is preliminary data.</text>
</comment>
<feature type="compositionally biased region" description="Basic residues" evidence="1">
    <location>
        <begin position="48"/>
        <end position="57"/>
    </location>
</feature>
<feature type="chain" id="PRO_5046360407" evidence="2">
    <location>
        <begin position="23"/>
        <end position="133"/>
    </location>
</feature>
<name>A0ABW0RPP9_9GAMM</name>
<feature type="compositionally biased region" description="Basic residues" evidence="1">
    <location>
        <begin position="75"/>
        <end position="97"/>
    </location>
</feature>
<gene>
    <name evidence="3" type="ORF">ACFPQA_10290</name>
</gene>